<dbReference type="InterPro" id="IPR036770">
    <property type="entry name" value="Ankyrin_rpt-contain_sf"/>
</dbReference>
<dbReference type="OrthoDB" id="496981at2759"/>
<name>A0A6H5J1M5_9HYME</name>
<dbReference type="InterPro" id="IPR002110">
    <property type="entry name" value="Ankyrin_rpt"/>
</dbReference>
<dbReference type="InterPro" id="IPR050745">
    <property type="entry name" value="Multifunctional_regulatory"/>
</dbReference>
<dbReference type="PROSITE" id="PS50297">
    <property type="entry name" value="ANK_REP_REGION"/>
    <property type="match status" value="1"/>
</dbReference>
<dbReference type="SUPFAM" id="SSF48403">
    <property type="entry name" value="Ankyrin repeat"/>
    <property type="match status" value="1"/>
</dbReference>
<keyword evidence="6" id="KW-1185">Reference proteome</keyword>
<sequence length="491" mass="56896">MAQEHQNCIDGLKSMHEELDREIEEEKRRQFLRKLIPFIRNWQGPLPNLRDILRPEEIDWLLTESLKVTFDNDDRGIAPETLIDFVIKTGYKDEPVLGEDGKPSSRRDTPIHEAAMRYYRSDVRGPAEYISFAVGAVLVRKLFKVYDRFDVNYTDKYEFSHFHAACKCECYDEVEKFIKLGGLDLNGFDEEVNSPLCVALHDEKMFKLLLRYGADPCSSYPGETGLYPGLPLLHAVCSSDNLSYLYGRIFKFADDICIKVQIDAEDKKGRTPLQWAVAGLALNVIDKLLDRGADLSKFGFPTKDHIAECFKDKGYGHDYKLIPASGLPAVVERLEKGGYVLDRSDAHTIMEFYVEHNLLVKSADEAKRWLDDEELAIEAKMWMIKPSLSVYDLLQLRPKEAAKLVTHKDYKEFEHLGSWWNQHRGVVENFEILLCEKASRLFFQKWALDSFQELTRYRLPIICSEMIVDQLINRDLYRIFLAATELRSLYF</sequence>
<dbReference type="PANTHER" id="PTHR24189:SF72">
    <property type="entry name" value="ANKYRIN REPEAT-CONTAINING DOMAIN-CONTAINING PROTEIN"/>
    <property type="match status" value="1"/>
</dbReference>
<evidence type="ECO:0000256" key="3">
    <source>
        <dbReference type="PROSITE-ProRule" id="PRU00023"/>
    </source>
</evidence>
<evidence type="ECO:0000256" key="2">
    <source>
        <dbReference type="ARBA" id="ARBA00023043"/>
    </source>
</evidence>
<dbReference type="PANTHER" id="PTHR24189">
    <property type="entry name" value="MYOTROPHIN"/>
    <property type="match status" value="1"/>
</dbReference>
<keyword evidence="4" id="KW-0175">Coiled coil</keyword>
<dbReference type="EMBL" id="CADCXV010001147">
    <property type="protein sequence ID" value="CAB0042004.1"/>
    <property type="molecule type" value="Genomic_DNA"/>
</dbReference>
<organism evidence="5 6">
    <name type="scientific">Trichogramma brassicae</name>
    <dbReference type="NCBI Taxonomy" id="86971"/>
    <lineage>
        <taxon>Eukaryota</taxon>
        <taxon>Metazoa</taxon>
        <taxon>Ecdysozoa</taxon>
        <taxon>Arthropoda</taxon>
        <taxon>Hexapoda</taxon>
        <taxon>Insecta</taxon>
        <taxon>Pterygota</taxon>
        <taxon>Neoptera</taxon>
        <taxon>Endopterygota</taxon>
        <taxon>Hymenoptera</taxon>
        <taxon>Apocrita</taxon>
        <taxon>Proctotrupomorpha</taxon>
        <taxon>Chalcidoidea</taxon>
        <taxon>Trichogrammatidae</taxon>
        <taxon>Trichogramma</taxon>
    </lineage>
</organism>
<accession>A0A6H5J1M5</accession>
<dbReference type="AlphaFoldDB" id="A0A6H5J1M5"/>
<protein>
    <submittedName>
        <fullName evidence="5">Uncharacterized protein</fullName>
    </submittedName>
</protein>
<keyword evidence="2 3" id="KW-0040">ANK repeat</keyword>
<dbReference type="Pfam" id="PF00023">
    <property type="entry name" value="Ank"/>
    <property type="match status" value="1"/>
</dbReference>
<reference evidence="5 6" key="1">
    <citation type="submission" date="2020-02" db="EMBL/GenBank/DDBJ databases">
        <authorList>
            <person name="Ferguson B K."/>
        </authorList>
    </citation>
    <scope>NUCLEOTIDE SEQUENCE [LARGE SCALE GENOMIC DNA]</scope>
</reference>
<keyword evidence="1" id="KW-0677">Repeat</keyword>
<evidence type="ECO:0000256" key="4">
    <source>
        <dbReference type="SAM" id="Coils"/>
    </source>
</evidence>
<dbReference type="SMART" id="SM00248">
    <property type="entry name" value="ANK"/>
    <property type="match status" value="3"/>
</dbReference>
<dbReference type="Proteomes" id="UP000479190">
    <property type="component" value="Unassembled WGS sequence"/>
</dbReference>
<dbReference type="PROSITE" id="PS50088">
    <property type="entry name" value="ANK_REPEAT"/>
    <property type="match status" value="1"/>
</dbReference>
<feature type="coiled-coil region" evidence="4">
    <location>
        <begin position="2"/>
        <end position="29"/>
    </location>
</feature>
<evidence type="ECO:0000313" key="5">
    <source>
        <dbReference type="EMBL" id="CAB0042004.1"/>
    </source>
</evidence>
<dbReference type="Gene3D" id="1.25.40.20">
    <property type="entry name" value="Ankyrin repeat-containing domain"/>
    <property type="match status" value="1"/>
</dbReference>
<evidence type="ECO:0000256" key="1">
    <source>
        <dbReference type="ARBA" id="ARBA00022737"/>
    </source>
</evidence>
<evidence type="ECO:0000313" key="6">
    <source>
        <dbReference type="Proteomes" id="UP000479190"/>
    </source>
</evidence>
<gene>
    <name evidence="5" type="ORF">TBRA_LOCUS13647</name>
</gene>
<proteinExistence type="predicted"/>
<feature type="repeat" description="ANK" evidence="3">
    <location>
        <begin position="268"/>
        <end position="296"/>
    </location>
</feature>